<comment type="pathway">
    <text evidence="3 11">Carbohydrate metabolism; hexose metabolism.</text>
</comment>
<dbReference type="Gene3D" id="2.70.98.10">
    <property type="match status" value="1"/>
</dbReference>
<dbReference type="GO" id="GO:0030246">
    <property type="term" value="F:carbohydrate binding"/>
    <property type="evidence" value="ECO:0007669"/>
    <property type="project" value="InterPro"/>
</dbReference>
<dbReference type="NCBIfam" id="NF008277">
    <property type="entry name" value="PRK11055.1"/>
    <property type="match status" value="1"/>
</dbReference>
<organism evidence="15 16">
    <name type="scientific">Algoriphagus iocasae</name>
    <dbReference type="NCBI Taxonomy" id="1836499"/>
    <lineage>
        <taxon>Bacteria</taxon>
        <taxon>Pseudomonadati</taxon>
        <taxon>Bacteroidota</taxon>
        <taxon>Cytophagia</taxon>
        <taxon>Cytophagales</taxon>
        <taxon>Cyclobacteriaceae</taxon>
        <taxon>Algoriphagus</taxon>
    </lineage>
</organism>
<feature type="active site" description="Proton acceptor" evidence="12">
    <location>
        <position position="347"/>
    </location>
</feature>
<dbReference type="EMBL" id="JACIJO010000006">
    <property type="protein sequence ID" value="MBB6328912.1"/>
    <property type="molecule type" value="Genomic_DNA"/>
</dbReference>
<evidence type="ECO:0000256" key="12">
    <source>
        <dbReference type="PIRSR" id="PIRSR005096-1"/>
    </source>
</evidence>
<dbReference type="Pfam" id="PF01263">
    <property type="entry name" value="Aldose_epim"/>
    <property type="match status" value="1"/>
</dbReference>
<dbReference type="InterPro" id="IPR008183">
    <property type="entry name" value="Aldose_1/G6P_1-epimerase"/>
</dbReference>
<dbReference type="PROSITE" id="PS00545">
    <property type="entry name" value="ALDOSE_1_EPIMERASE"/>
    <property type="match status" value="1"/>
</dbReference>
<comment type="catalytic activity">
    <reaction evidence="1 11">
        <text>alpha-D-glucose = beta-D-glucose</text>
        <dbReference type="Rhea" id="RHEA:10264"/>
        <dbReference type="ChEBI" id="CHEBI:15903"/>
        <dbReference type="ChEBI" id="CHEBI:17925"/>
        <dbReference type="EC" id="5.1.3.3"/>
    </reaction>
</comment>
<dbReference type="PIRSF" id="PIRSF005096">
    <property type="entry name" value="GALM"/>
    <property type="match status" value="1"/>
</dbReference>
<dbReference type="SUPFAM" id="SSF74650">
    <property type="entry name" value="Galactose mutarotase-like"/>
    <property type="match status" value="1"/>
</dbReference>
<dbReference type="GO" id="GO:0005737">
    <property type="term" value="C:cytoplasm"/>
    <property type="evidence" value="ECO:0007669"/>
    <property type="project" value="TreeGrafter"/>
</dbReference>
<gene>
    <name evidence="15" type="ORF">FHS59_004576</name>
</gene>
<evidence type="ECO:0000313" key="15">
    <source>
        <dbReference type="EMBL" id="MBB6328912.1"/>
    </source>
</evidence>
<dbReference type="RefSeq" id="WP_184498490.1">
    <property type="nucleotide sequence ID" value="NZ_JACIJO010000006.1"/>
</dbReference>
<evidence type="ECO:0000256" key="1">
    <source>
        <dbReference type="ARBA" id="ARBA00001614"/>
    </source>
</evidence>
<evidence type="ECO:0000256" key="11">
    <source>
        <dbReference type="PIRNR" id="PIRNR005096"/>
    </source>
</evidence>
<evidence type="ECO:0000256" key="10">
    <source>
        <dbReference type="ARBA" id="ARBA00023277"/>
    </source>
</evidence>
<dbReference type="InterPro" id="IPR011013">
    <property type="entry name" value="Gal_mutarotase_sf_dom"/>
</dbReference>
<evidence type="ECO:0000256" key="2">
    <source>
        <dbReference type="ARBA" id="ARBA00001913"/>
    </source>
</evidence>
<keyword evidence="16" id="KW-1185">Reference proteome</keyword>
<comment type="similarity">
    <text evidence="4 11">Belongs to the aldose epimerase family.</text>
</comment>
<evidence type="ECO:0000256" key="8">
    <source>
        <dbReference type="ARBA" id="ARBA00022837"/>
    </source>
</evidence>
<dbReference type="EC" id="5.1.3.3" evidence="6 11"/>
<dbReference type="GO" id="GO:0033499">
    <property type="term" value="P:galactose catabolic process via UDP-galactose, Leloir pathway"/>
    <property type="evidence" value="ECO:0007669"/>
    <property type="project" value="TreeGrafter"/>
</dbReference>
<dbReference type="InterPro" id="IPR047215">
    <property type="entry name" value="Galactose_mutarotase-like"/>
</dbReference>
<keyword evidence="8" id="KW-0106">Calcium</keyword>
<comment type="caution">
    <text evidence="15">The sequence shown here is derived from an EMBL/GenBank/DDBJ whole genome shotgun (WGS) entry which is preliminary data.</text>
</comment>
<evidence type="ECO:0000256" key="9">
    <source>
        <dbReference type="ARBA" id="ARBA00023235"/>
    </source>
</evidence>
<evidence type="ECO:0000256" key="3">
    <source>
        <dbReference type="ARBA" id="ARBA00005028"/>
    </source>
</evidence>
<evidence type="ECO:0000256" key="13">
    <source>
        <dbReference type="PIRSR" id="PIRSR005096-2"/>
    </source>
</evidence>
<dbReference type="Proteomes" id="UP000588604">
    <property type="component" value="Unassembled WGS sequence"/>
</dbReference>
<dbReference type="AlphaFoldDB" id="A0A841MKU6"/>
<comment type="subunit">
    <text evidence="5">Monomer.</text>
</comment>
<feature type="active site" description="Proton donor" evidence="12">
    <location>
        <position position="217"/>
    </location>
</feature>
<dbReference type="InterPro" id="IPR015443">
    <property type="entry name" value="Aldose_1-epimerase"/>
</dbReference>
<feature type="binding site" evidence="13">
    <location>
        <position position="282"/>
    </location>
    <ligand>
        <name>beta-D-galactose</name>
        <dbReference type="ChEBI" id="CHEBI:27667"/>
    </ligand>
</feature>
<dbReference type="PANTHER" id="PTHR10091:SF0">
    <property type="entry name" value="GALACTOSE MUTAROTASE"/>
    <property type="match status" value="1"/>
</dbReference>
<dbReference type="InterPro" id="IPR018052">
    <property type="entry name" value="Ald1_epimerase_CS"/>
</dbReference>
<dbReference type="PANTHER" id="PTHR10091">
    <property type="entry name" value="ALDOSE-1-EPIMERASE"/>
    <property type="match status" value="1"/>
</dbReference>
<dbReference type="InterPro" id="IPR014718">
    <property type="entry name" value="GH-type_carb-bd"/>
</dbReference>
<feature type="binding site" evidence="14">
    <location>
        <begin position="116"/>
        <end position="117"/>
    </location>
    <ligand>
        <name>beta-D-galactose</name>
        <dbReference type="ChEBI" id="CHEBI:27667"/>
    </ligand>
</feature>
<evidence type="ECO:0000256" key="4">
    <source>
        <dbReference type="ARBA" id="ARBA00006206"/>
    </source>
</evidence>
<comment type="cofactor">
    <cofactor evidence="2">
        <name>Ca(2+)</name>
        <dbReference type="ChEBI" id="CHEBI:29108"/>
    </cofactor>
</comment>
<proteinExistence type="inferred from homology"/>
<dbReference type="GO" id="GO:0006006">
    <property type="term" value="P:glucose metabolic process"/>
    <property type="evidence" value="ECO:0007669"/>
    <property type="project" value="TreeGrafter"/>
</dbReference>
<dbReference type="GO" id="GO:0004034">
    <property type="term" value="F:aldose 1-epimerase activity"/>
    <property type="evidence" value="ECO:0007669"/>
    <property type="project" value="UniProtKB-EC"/>
</dbReference>
<sequence length="383" mass="43102">MKLKFKKRWAVAFATLFLACQTKTAEKKVMEETREINFEFKAEKVGDWEGKDVFKYSLGNGFMEVEMTNFGGIISKILIPDKNGILENVVLSLDSIPQYFTGNGPYLGAAVGRYANRISKGSFTLDGEKVEVTKNIGENHLHGGRKGFGVKVWDQAEPYDSENGIGVKMHYMSADGEEGFPGKLETWLYMELTSENEIKIRFESTTDKKTVVNLTNHSYFNLGGIKRDVKDHEVQIMADAYTEVDNQSIPTGEILEVEGTPFDFRTPKNLGEQMEAKGGGFDHNYVTKRENSSELQEIAKVKHPESGRIMEVFSTAPGVQFYTSNGMRNFKGAEGKVYQPFWAFCLEPQAWPDSPNHANFPSAALAPGEKYVHEIVFKFEVEK</sequence>
<accession>A0A841MKU6</accession>
<evidence type="ECO:0000256" key="5">
    <source>
        <dbReference type="ARBA" id="ARBA00011245"/>
    </source>
</evidence>
<dbReference type="CDD" id="cd09019">
    <property type="entry name" value="galactose_mutarotase_like"/>
    <property type="match status" value="1"/>
</dbReference>
<reference evidence="15 16" key="1">
    <citation type="submission" date="2020-08" db="EMBL/GenBank/DDBJ databases">
        <title>Genomic Encyclopedia of Type Strains, Phase IV (KMG-IV): sequencing the most valuable type-strain genomes for metagenomic binning, comparative biology and taxonomic classification.</title>
        <authorList>
            <person name="Goeker M."/>
        </authorList>
    </citation>
    <scope>NUCLEOTIDE SEQUENCE [LARGE SCALE GENOMIC DNA]</scope>
    <source>
        <strain evidence="15 16">DSM 102044</strain>
    </source>
</reference>
<evidence type="ECO:0000256" key="6">
    <source>
        <dbReference type="ARBA" id="ARBA00013185"/>
    </source>
</evidence>
<protein>
    <recommendedName>
        <fullName evidence="7 11">Aldose 1-epimerase</fullName>
        <ecNumber evidence="6 11">5.1.3.3</ecNumber>
    </recommendedName>
</protein>
<dbReference type="UniPathway" id="UPA00242"/>
<keyword evidence="9 11" id="KW-0413">Isomerase</keyword>
<evidence type="ECO:0000256" key="14">
    <source>
        <dbReference type="PIRSR" id="PIRSR005096-3"/>
    </source>
</evidence>
<evidence type="ECO:0000313" key="16">
    <source>
        <dbReference type="Proteomes" id="UP000588604"/>
    </source>
</evidence>
<name>A0A841MKU6_9BACT</name>
<keyword evidence="10 11" id="KW-0119">Carbohydrate metabolism</keyword>
<evidence type="ECO:0000256" key="7">
    <source>
        <dbReference type="ARBA" id="ARBA00014165"/>
    </source>
</evidence>
<dbReference type="PROSITE" id="PS51257">
    <property type="entry name" value="PROKAR_LIPOPROTEIN"/>
    <property type="match status" value="1"/>
</dbReference>
<feature type="binding site" evidence="14">
    <location>
        <begin position="217"/>
        <end position="219"/>
    </location>
    <ligand>
        <name>beta-D-galactose</name>
        <dbReference type="ChEBI" id="CHEBI:27667"/>
    </ligand>
</feature>